<feature type="transmembrane region" description="Helical" evidence="1">
    <location>
        <begin position="162"/>
        <end position="180"/>
    </location>
</feature>
<feature type="transmembrane region" description="Helical" evidence="1">
    <location>
        <begin position="92"/>
        <end position="115"/>
    </location>
</feature>
<dbReference type="Proteomes" id="UP000215771">
    <property type="component" value="Unassembled WGS sequence"/>
</dbReference>
<feature type="transmembrane region" description="Helical" evidence="1">
    <location>
        <begin position="16"/>
        <end position="36"/>
    </location>
</feature>
<keyword evidence="1" id="KW-0812">Transmembrane</keyword>
<evidence type="ECO:0000313" key="3">
    <source>
        <dbReference type="Proteomes" id="UP000215771"/>
    </source>
</evidence>
<dbReference type="AlphaFoldDB" id="A0A269PGC0"/>
<evidence type="ECO:0000256" key="1">
    <source>
        <dbReference type="SAM" id="Phobius"/>
    </source>
</evidence>
<sequence>MNYLHAEWIRSRGSTLWWLAGAGLLVGCVFAAFSLVGRVETARDLMNWQGILVTALAAPIAALFAGVAETRERSSRSGGTDWRPVDPRRVRAARLAVVWAALGAFCLADFGVNWLAASAVGLSGAGAVIAVGAAVWVGMCGVAGVAAALVRRVGMLPTLVAAMAYQVELGYFCDRVWWWANPAAWPLRLELPLMGLQFNLLPLEPGSALDRQSPWAPLALCLLLAAFGAACAVWTEPRRERRRRTTAHVVAAPRAAGAAVPRPARVGFVAALRGVYGAGRVASLSVLLLLTAMVMLVAMRYPVDVRRALETYLILPVGAGVLPALVWPRLRPAWQLMRVEHPGVGAALRVWTCGVVALVVVFGALTSGIEGVGSAIALLTTSTLALTALHITVRFGVAWTLAATLVWTTLSVTIGGDVLAGSWLWVLAVPAWAETATTPLRAAVALGGGVLLAAGAWAAAGRALADPARRQSAG</sequence>
<feature type="transmembrane region" description="Helical" evidence="1">
    <location>
        <begin position="309"/>
        <end position="327"/>
    </location>
</feature>
<accession>A0A269PGC0</accession>
<feature type="transmembrane region" description="Helical" evidence="1">
    <location>
        <begin position="215"/>
        <end position="234"/>
    </location>
</feature>
<keyword evidence="1" id="KW-1133">Transmembrane helix</keyword>
<evidence type="ECO:0000313" key="2">
    <source>
        <dbReference type="EMBL" id="PAJ71192.1"/>
    </source>
</evidence>
<feature type="transmembrane region" description="Helical" evidence="1">
    <location>
        <begin position="281"/>
        <end position="303"/>
    </location>
</feature>
<gene>
    <name evidence="2" type="ORF">CIG21_00170</name>
</gene>
<feature type="transmembrane region" description="Helical" evidence="1">
    <location>
        <begin position="405"/>
        <end position="428"/>
    </location>
</feature>
<feature type="transmembrane region" description="Helical" evidence="1">
    <location>
        <begin position="375"/>
        <end position="393"/>
    </location>
</feature>
<organism evidence="2 3">
    <name type="scientific">Corynebacterium hadale</name>
    <dbReference type="NCBI Taxonomy" id="2026255"/>
    <lineage>
        <taxon>Bacteria</taxon>
        <taxon>Bacillati</taxon>
        <taxon>Actinomycetota</taxon>
        <taxon>Actinomycetes</taxon>
        <taxon>Mycobacteriales</taxon>
        <taxon>Corynebacteriaceae</taxon>
        <taxon>Corynebacterium</taxon>
    </lineage>
</organism>
<reference evidence="2 3" key="1">
    <citation type="submission" date="2017-08" db="EMBL/GenBank/DDBJ databases">
        <authorList>
            <person name="de Groot N.N."/>
        </authorList>
    </citation>
    <scope>NUCLEOTIDE SEQUENCE [LARGE SCALE GENOMIC DNA]</scope>
    <source>
        <strain evidence="2 3">NBT06-6</strain>
    </source>
</reference>
<feature type="transmembrane region" description="Helical" evidence="1">
    <location>
        <begin position="48"/>
        <end position="68"/>
    </location>
</feature>
<proteinExistence type="predicted"/>
<dbReference type="RefSeq" id="WP_095275106.1">
    <property type="nucleotide sequence ID" value="NZ_CP047655.1"/>
</dbReference>
<comment type="caution">
    <text evidence="2">The sequence shown here is derived from an EMBL/GenBank/DDBJ whole genome shotgun (WGS) entry which is preliminary data.</text>
</comment>
<feature type="transmembrane region" description="Helical" evidence="1">
    <location>
        <begin position="127"/>
        <end position="150"/>
    </location>
</feature>
<feature type="transmembrane region" description="Helical" evidence="1">
    <location>
        <begin position="348"/>
        <end position="369"/>
    </location>
</feature>
<dbReference type="EMBL" id="NQMQ01000001">
    <property type="protein sequence ID" value="PAJ71192.1"/>
    <property type="molecule type" value="Genomic_DNA"/>
</dbReference>
<feature type="transmembrane region" description="Helical" evidence="1">
    <location>
        <begin position="440"/>
        <end position="460"/>
    </location>
</feature>
<protein>
    <submittedName>
        <fullName evidence="2">Uncharacterized protein</fullName>
    </submittedName>
</protein>
<keyword evidence="1" id="KW-0472">Membrane</keyword>
<name>A0A269PGC0_9CORY</name>